<dbReference type="FunFam" id="3.40.50.720:FF:000528">
    <property type="entry name" value="Nucleoside-diphosphate-sugar epimerase family protein"/>
    <property type="match status" value="1"/>
</dbReference>
<dbReference type="Gene3D" id="3.90.25.10">
    <property type="entry name" value="UDP-galactose 4-epimerase, domain 1"/>
    <property type="match status" value="1"/>
</dbReference>
<dbReference type="SUPFAM" id="SSF51735">
    <property type="entry name" value="NAD(P)-binding Rossmann-fold domains"/>
    <property type="match status" value="1"/>
</dbReference>
<reference evidence="4" key="1">
    <citation type="submission" date="2022-11" db="EMBL/GenBank/DDBJ databases">
        <authorList>
            <person name="Petersen C."/>
        </authorList>
    </citation>
    <scope>NUCLEOTIDE SEQUENCE</scope>
    <source>
        <strain evidence="4">IBT 30069</strain>
    </source>
</reference>
<organism evidence="4 5">
    <name type="scientific">Penicillium angulare</name>
    <dbReference type="NCBI Taxonomy" id="116970"/>
    <lineage>
        <taxon>Eukaryota</taxon>
        <taxon>Fungi</taxon>
        <taxon>Dikarya</taxon>
        <taxon>Ascomycota</taxon>
        <taxon>Pezizomycotina</taxon>
        <taxon>Eurotiomycetes</taxon>
        <taxon>Eurotiomycetidae</taxon>
        <taxon>Eurotiales</taxon>
        <taxon>Aspergillaceae</taxon>
        <taxon>Penicillium</taxon>
    </lineage>
</organism>
<dbReference type="PANTHER" id="PTHR42748:SF7">
    <property type="entry name" value="NMRA LIKE REDOX SENSOR 1-RELATED"/>
    <property type="match status" value="1"/>
</dbReference>
<proteinExistence type="inferred from homology"/>
<evidence type="ECO:0000313" key="4">
    <source>
        <dbReference type="EMBL" id="KAJ5093692.1"/>
    </source>
</evidence>
<evidence type="ECO:0000313" key="5">
    <source>
        <dbReference type="Proteomes" id="UP001149165"/>
    </source>
</evidence>
<accession>A0A9W9K694</accession>
<protein>
    <recommendedName>
        <fullName evidence="3">NmrA-like domain-containing protein</fullName>
    </recommendedName>
</protein>
<dbReference type="GO" id="GO:0005634">
    <property type="term" value="C:nucleus"/>
    <property type="evidence" value="ECO:0007669"/>
    <property type="project" value="TreeGrafter"/>
</dbReference>
<evidence type="ECO:0000256" key="2">
    <source>
        <dbReference type="ARBA" id="ARBA00022857"/>
    </source>
</evidence>
<keyword evidence="5" id="KW-1185">Reference proteome</keyword>
<comment type="similarity">
    <text evidence="1">Belongs to the NmrA-type oxidoreductase family.</text>
</comment>
<dbReference type="InterPro" id="IPR036291">
    <property type="entry name" value="NAD(P)-bd_dom_sf"/>
</dbReference>
<comment type="caution">
    <text evidence="4">The sequence shown here is derived from an EMBL/GenBank/DDBJ whole genome shotgun (WGS) entry which is preliminary data.</text>
</comment>
<name>A0A9W9K694_9EURO</name>
<dbReference type="OrthoDB" id="9997102at2759"/>
<dbReference type="Pfam" id="PF05368">
    <property type="entry name" value="NmrA"/>
    <property type="match status" value="1"/>
</dbReference>
<evidence type="ECO:0000259" key="3">
    <source>
        <dbReference type="Pfam" id="PF05368"/>
    </source>
</evidence>
<dbReference type="Proteomes" id="UP001149165">
    <property type="component" value="Unassembled WGS sequence"/>
</dbReference>
<feature type="domain" description="NmrA-like" evidence="3">
    <location>
        <begin position="1"/>
        <end position="274"/>
    </location>
</feature>
<keyword evidence="2" id="KW-0521">NADP</keyword>
<dbReference type="PANTHER" id="PTHR42748">
    <property type="entry name" value="NITROGEN METABOLITE REPRESSION PROTEIN NMRA FAMILY MEMBER"/>
    <property type="match status" value="1"/>
</dbReference>
<sequence>MSKVILVTGATGKQGGSLIDKLLEENADVEILAVTRDSTSNSAQKLKGKSPKIQLVQGNLDDPKAIFSNAKNATKQPIWGVFSVQVPSPTASVQEVEMRQGKTLVDAALENNVKFFVYSSVDRGGDASYDTPTDIPHFTSKHYIEHHLVEKSQGTDMAWTILRPVAFLENLTPDFLGKFFATTWKIVVKDKPLQVISTADIGWFAAQAFVRPDEWKNRAISLVGDELTFQEMARIFKAKTGRDVPLTFGFVCRIMLWVLGDFGKMFNWFHDKGYSADVAALKKMNPGLRDFATWLETESGFSTQ</sequence>
<dbReference type="AlphaFoldDB" id="A0A9W9K694"/>
<dbReference type="EMBL" id="JAPQKH010000006">
    <property type="protein sequence ID" value="KAJ5093692.1"/>
    <property type="molecule type" value="Genomic_DNA"/>
</dbReference>
<dbReference type="CDD" id="cd05251">
    <property type="entry name" value="NmrA_like_SDR_a"/>
    <property type="match status" value="1"/>
</dbReference>
<evidence type="ECO:0000256" key="1">
    <source>
        <dbReference type="ARBA" id="ARBA00006328"/>
    </source>
</evidence>
<dbReference type="Gene3D" id="3.40.50.720">
    <property type="entry name" value="NAD(P)-binding Rossmann-like Domain"/>
    <property type="match status" value="1"/>
</dbReference>
<dbReference type="InterPro" id="IPR051164">
    <property type="entry name" value="NmrA-like_oxidored"/>
</dbReference>
<reference evidence="4" key="2">
    <citation type="journal article" date="2023" name="IMA Fungus">
        <title>Comparative genomic study of the Penicillium genus elucidates a diverse pangenome and 15 lateral gene transfer events.</title>
        <authorList>
            <person name="Petersen C."/>
            <person name="Sorensen T."/>
            <person name="Nielsen M.R."/>
            <person name="Sondergaard T.E."/>
            <person name="Sorensen J.L."/>
            <person name="Fitzpatrick D.A."/>
            <person name="Frisvad J.C."/>
            <person name="Nielsen K.L."/>
        </authorList>
    </citation>
    <scope>NUCLEOTIDE SEQUENCE</scope>
    <source>
        <strain evidence="4">IBT 30069</strain>
    </source>
</reference>
<dbReference type="InterPro" id="IPR008030">
    <property type="entry name" value="NmrA-like"/>
</dbReference>
<gene>
    <name evidence="4" type="ORF">N7456_009553</name>
</gene>